<feature type="region of interest" description="Disordered" evidence="1">
    <location>
        <begin position="101"/>
        <end position="123"/>
    </location>
</feature>
<proteinExistence type="predicted"/>
<organism evidence="2 3">
    <name type="scientific">Pleurodeles waltl</name>
    <name type="common">Iberian ribbed newt</name>
    <dbReference type="NCBI Taxonomy" id="8319"/>
    <lineage>
        <taxon>Eukaryota</taxon>
        <taxon>Metazoa</taxon>
        <taxon>Chordata</taxon>
        <taxon>Craniata</taxon>
        <taxon>Vertebrata</taxon>
        <taxon>Euteleostomi</taxon>
        <taxon>Amphibia</taxon>
        <taxon>Batrachia</taxon>
        <taxon>Caudata</taxon>
        <taxon>Salamandroidea</taxon>
        <taxon>Salamandridae</taxon>
        <taxon>Pleurodelinae</taxon>
        <taxon>Pleurodeles</taxon>
    </lineage>
</organism>
<dbReference type="AlphaFoldDB" id="A0AAV7RVG4"/>
<reference evidence="2" key="1">
    <citation type="journal article" date="2022" name="bioRxiv">
        <title>Sequencing and chromosome-scale assembly of the giantPleurodeles waltlgenome.</title>
        <authorList>
            <person name="Brown T."/>
            <person name="Elewa A."/>
            <person name="Iarovenko S."/>
            <person name="Subramanian E."/>
            <person name="Araus A.J."/>
            <person name="Petzold A."/>
            <person name="Susuki M."/>
            <person name="Suzuki K.-i.T."/>
            <person name="Hayashi T."/>
            <person name="Toyoda A."/>
            <person name="Oliveira C."/>
            <person name="Osipova E."/>
            <person name="Leigh N.D."/>
            <person name="Simon A."/>
            <person name="Yun M.H."/>
        </authorList>
    </citation>
    <scope>NUCLEOTIDE SEQUENCE</scope>
    <source>
        <strain evidence="2">20211129_DDA</strain>
        <tissue evidence="2">Liver</tissue>
    </source>
</reference>
<gene>
    <name evidence="2" type="ORF">NDU88_009518</name>
</gene>
<keyword evidence="3" id="KW-1185">Reference proteome</keyword>
<dbReference type="EMBL" id="JANPWB010000009">
    <property type="protein sequence ID" value="KAJ1156801.1"/>
    <property type="molecule type" value="Genomic_DNA"/>
</dbReference>
<accession>A0AAV7RVG4</accession>
<evidence type="ECO:0000256" key="1">
    <source>
        <dbReference type="SAM" id="MobiDB-lite"/>
    </source>
</evidence>
<evidence type="ECO:0000313" key="3">
    <source>
        <dbReference type="Proteomes" id="UP001066276"/>
    </source>
</evidence>
<name>A0AAV7RVG4_PLEWA</name>
<protein>
    <submittedName>
        <fullName evidence="2">Uncharacterized protein</fullName>
    </submittedName>
</protein>
<dbReference type="Proteomes" id="UP001066276">
    <property type="component" value="Chromosome 5"/>
</dbReference>
<comment type="caution">
    <text evidence="2">The sequence shown here is derived from an EMBL/GenBank/DDBJ whole genome shotgun (WGS) entry which is preliminary data.</text>
</comment>
<evidence type="ECO:0000313" key="2">
    <source>
        <dbReference type="EMBL" id="KAJ1156801.1"/>
    </source>
</evidence>
<sequence>MCGADESIAEAFTAYYEEVYTSVTQMTEADCAALLRDILLPKLSVKERIVLDAELTEEEVSEAFPRLQSGKAAGPNGLPMELFKCVGRKPVKYMLPMFRESGGGGGIAAGSADSNYRTDPEEG</sequence>